<feature type="compositionally biased region" description="Polar residues" evidence="2">
    <location>
        <begin position="121"/>
        <end position="130"/>
    </location>
</feature>
<dbReference type="Pfam" id="PF14559">
    <property type="entry name" value="TPR_19"/>
    <property type="match status" value="1"/>
</dbReference>
<dbReference type="AlphaFoldDB" id="A0A8J5RFG0"/>
<reference evidence="3" key="1">
    <citation type="journal article" date="2021" name="bioRxiv">
        <title>Whole Genome Assembly and Annotation of Northern Wild Rice, Zizania palustris L., Supports a Whole Genome Duplication in the Zizania Genus.</title>
        <authorList>
            <person name="Haas M."/>
            <person name="Kono T."/>
            <person name="Macchietto M."/>
            <person name="Millas R."/>
            <person name="McGilp L."/>
            <person name="Shao M."/>
            <person name="Duquette J."/>
            <person name="Hirsch C.N."/>
            <person name="Kimball J."/>
        </authorList>
    </citation>
    <scope>NUCLEOTIDE SEQUENCE</scope>
    <source>
        <tissue evidence="3">Fresh leaf tissue</tissue>
    </source>
</reference>
<dbReference type="Proteomes" id="UP000729402">
    <property type="component" value="Unassembled WGS sequence"/>
</dbReference>
<feature type="region of interest" description="Disordered" evidence="2">
    <location>
        <begin position="111"/>
        <end position="130"/>
    </location>
</feature>
<evidence type="ECO:0000256" key="2">
    <source>
        <dbReference type="SAM" id="MobiDB-lite"/>
    </source>
</evidence>
<dbReference type="OrthoDB" id="638728at2759"/>
<proteinExistence type="predicted"/>
<evidence type="ECO:0000256" key="1">
    <source>
        <dbReference type="SAM" id="Coils"/>
    </source>
</evidence>
<evidence type="ECO:0000313" key="3">
    <source>
        <dbReference type="EMBL" id="KAG8048012.1"/>
    </source>
</evidence>
<keyword evidence="4" id="KW-1185">Reference proteome</keyword>
<accession>A0A8J5RFG0</accession>
<feature type="coiled-coil region" evidence="1">
    <location>
        <begin position="73"/>
        <end position="100"/>
    </location>
</feature>
<gene>
    <name evidence="3" type="ORF">GUJ93_ZPchr0008g12251</name>
</gene>
<name>A0A8J5RFG0_ZIZPA</name>
<comment type="caution">
    <text evidence="3">The sequence shown here is derived from an EMBL/GenBank/DDBJ whole genome shotgun (WGS) entry which is preliminary data.</text>
</comment>
<dbReference type="InterPro" id="IPR050754">
    <property type="entry name" value="FKBP4/5/8-like"/>
</dbReference>
<sequence>MTTLLDFQYHSEDEKNQSKQLKVTCNLNNAAFKLKLEDYKQAVKLCTKVLKLDSQNVKALYRTAQVYIQLADLQDVKLTYKNLKENVKEYNKNAKFYSNMFAKMTKQPAEVSKAGHGAESKQGSEPVTAA</sequence>
<organism evidence="3 4">
    <name type="scientific">Zizania palustris</name>
    <name type="common">Northern wild rice</name>
    <dbReference type="NCBI Taxonomy" id="103762"/>
    <lineage>
        <taxon>Eukaryota</taxon>
        <taxon>Viridiplantae</taxon>
        <taxon>Streptophyta</taxon>
        <taxon>Embryophyta</taxon>
        <taxon>Tracheophyta</taxon>
        <taxon>Spermatophyta</taxon>
        <taxon>Magnoliopsida</taxon>
        <taxon>Liliopsida</taxon>
        <taxon>Poales</taxon>
        <taxon>Poaceae</taxon>
        <taxon>BOP clade</taxon>
        <taxon>Oryzoideae</taxon>
        <taxon>Oryzeae</taxon>
        <taxon>Zizaniinae</taxon>
        <taxon>Zizania</taxon>
    </lineage>
</organism>
<keyword evidence="1" id="KW-0175">Coiled coil</keyword>
<dbReference type="EMBL" id="JAAALK010000290">
    <property type="protein sequence ID" value="KAG8048012.1"/>
    <property type="molecule type" value="Genomic_DNA"/>
</dbReference>
<protein>
    <recommendedName>
        <fullName evidence="5">Peptidylprolyl isomerase</fullName>
    </recommendedName>
</protein>
<dbReference type="PANTHER" id="PTHR46512:SF11">
    <property type="entry name" value="PEPTIDYLPROLYL ISOMERASE"/>
    <property type="match status" value="1"/>
</dbReference>
<dbReference type="PANTHER" id="PTHR46512">
    <property type="entry name" value="PEPTIDYLPROLYL ISOMERASE"/>
    <property type="match status" value="1"/>
</dbReference>
<evidence type="ECO:0000313" key="4">
    <source>
        <dbReference type="Proteomes" id="UP000729402"/>
    </source>
</evidence>
<reference evidence="3" key="2">
    <citation type="submission" date="2021-02" db="EMBL/GenBank/DDBJ databases">
        <authorList>
            <person name="Kimball J.A."/>
            <person name="Haas M.W."/>
            <person name="Macchietto M."/>
            <person name="Kono T."/>
            <person name="Duquette J."/>
            <person name="Shao M."/>
        </authorList>
    </citation>
    <scope>NUCLEOTIDE SEQUENCE</scope>
    <source>
        <tissue evidence="3">Fresh leaf tissue</tissue>
    </source>
</reference>
<evidence type="ECO:0008006" key="5">
    <source>
        <dbReference type="Google" id="ProtNLM"/>
    </source>
</evidence>